<dbReference type="GO" id="GO:0016491">
    <property type="term" value="F:oxidoreductase activity"/>
    <property type="evidence" value="ECO:0007669"/>
    <property type="project" value="UniProtKB-KW"/>
</dbReference>
<dbReference type="GeneID" id="91095853"/>
<organism evidence="5 6">
    <name type="scientific">Kwoniella dendrophila CBS 6074</name>
    <dbReference type="NCBI Taxonomy" id="1295534"/>
    <lineage>
        <taxon>Eukaryota</taxon>
        <taxon>Fungi</taxon>
        <taxon>Dikarya</taxon>
        <taxon>Basidiomycota</taxon>
        <taxon>Agaricomycotina</taxon>
        <taxon>Tremellomycetes</taxon>
        <taxon>Tremellales</taxon>
        <taxon>Cryptococcaceae</taxon>
        <taxon>Kwoniella</taxon>
    </lineage>
</organism>
<evidence type="ECO:0000256" key="2">
    <source>
        <dbReference type="ARBA" id="ARBA00022827"/>
    </source>
</evidence>
<sequence>MTIQPEERKIKVAVIGTGPGGLATIINLRRIPFVDVSAYDQATELREVGAGISINENTWRHLKLLDAAEAIQQYTNKGDPTKIDGEQRNGLTGELLSQKLQRVNPNDPDAPPRSRIERYKLQNALLGQVPKNFIQLSKRLSKIEETPKGIRLTFQDDTTAGPFDLLVGADGIRSAVRQYAFPDHKLSYTGKVAYRTLIPQSAVAHIPGIPQSSAFWHTKDTHVYTDPLDNGLFEIATRAIEPEEQVKKVSWGQKVNKSQVIPHYEGYCETIRQVIAAPDEWLEFAMFGGPRLESVISNGNIALLGDASHPLSGAFGSGAAFAFEDAYILAQALRYTHEHKQPISKALTLYDEVRSPHYKGLYEILNSFGTNAKELEAIQPPLSENEYINERTRRNWNAENQWIYKYNVANVWKDYVQLLDVNKDLSKLDIEKIEKHEQKIAPAVTVSV</sequence>
<gene>
    <name evidence="5" type="ORF">L201_005183</name>
</gene>
<protein>
    <recommendedName>
        <fullName evidence="4">FAD-binding domain-containing protein</fullName>
    </recommendedName>
</protein>
<dbReference type="SUPFAM" id="SSF51905">
    <property type="entry name" value="FAD/NAD(P)-binding domain"/>
    <property type="match status" value="1"/>
</dbReference>
<keyword evidence="1" id="KW-0285">Flavoprotein</keyword>
<name>A0AAX4JXZ0_9TREE</name>
<keyword evidence="3" id="KW-0560">Oxidoreductase</keyword>
<dbReference type="PANTHER" id="PTHR46720:SF3">
    <property type="entry name" value="FAD-BINDING DOMAIN-CONTAINING PROTEIN-RELATED"/>
    <property type="match status" value="1"/>
</dbReference>
<dbReference type="InterPro" id="IPR036188">
    <property type="entry name" value="FAD/NAD-bd_sf"/>
</dbReference>
<accession>A0AAX4JXZ0</accession>
<reference evidence="5 6" key="1">
    <citation type="submission" date="2024-01" db="EMBL/GenBank/DDBJ databases">
        <title>Comparative genomics of Cryptococcus and Kwoniella reveals pathogenesis evolution and contrasting modes of karyotype evolution via chromosome fusion or intercentromeric recombination.</title>
        <authorList>
            <person name="Coelho M.A."/>
            <person name="David-Palma M."/>
            <person name="Shea T."/>
            <person name="Bowers K."/>
            <person name="McGinley-Smith S."/>
            <person name="Mohammad A.W."/>
            <person name="Gnirke A."/>
            <person name="Yurkov A.M."/>
            <person name="Nowrousian M."/>
            <person name="Sun S."/>
            <person name="Cuomo C.A."/>
            <person name="Heitman J."/>
        </authorList>
    </citation>
    <scope>NUCLEOTIDE SEQUENCE [LARGE SCALE GENOMIC DNA]</scope>
    <source>
        <strain evidence="5 6">CBS 6074</strain>
    </source>
</reference>
<evidence type="ECO:0000259" key="4">
    <source>
        <dbReference type="Pfam" id="PF01494"/>
    </source>
</evidence>
<evidence type="ECO:0000256" key="1">
    <source>
        <dbReference type="ARBA" id="ARBA00022630"/>
    </source>
</evidence>
<dbReference type="RefSeq" id="XP_066077013.1">
    <property type="nucleotide sequence ID" value="XM_066220916.1"/>
</dbReference>
<dbReference type="Pfam" id="PF01494">
    <property type="entry name" value="FAD_binding_3"/>
    <property type="match status" value="1"/>
</dbReference>
<evidence type="ECO:0000256" key="3">
    <source>
        <dbReference type="ARBA" id="ARBA00023002"/>
    </source>
</evidence>
<keyword evidence="6" id="KW-1185">Reference proteome</keyword>
<dbReference type="PRINTS" id="PR00420">
    <property type="entry name" value="RNGMNOXGNASE"/>
</dbReference>
<dbReference type="Proteomes" id="UP001355207">
    <property type="component" value="Chromosome 6"/>
</dbReference>
<proteinExistence type="predicted"/>
<dbReference type="GO" id="GO:0071949">
    <property type="term" value="F:FAD binding"/>
    <property type="evidence" value="ECO:0007669"/>
    <property type="project" value="InterPro"/>
</dbReference>
<dbReference type="PANTHER" id="PTHR46720">
    <property type="entry name" value="HYDROXYLASE, PUTATIVE (AFU_ORTHOLOGUE AFUA_3G01460)-RELATED"/>
    <property type="match status" value="1"/>
</dbReference>
<dbReference type="AlphaFoldDB" id="A0AAX4JXZ0"/>
<evidence type="ECO:0000313" key="5">
    <source>
        <dbReference type="EMBL" id="WWC90250.1"/>
    </source>
</evidence>
<dbReference type="InterPro" id="IPR002938">
    <property type="entry name" value="FAD-bd"/>
</dbReference>
<keyword evidence="2" id="KW-0274">FAD</keyword>
<dbReference type="SUPFAM" id="SSF54373">
    <property type="entry name" value="FAD-linked reductases, C-terminal domain"/>
    <property type="match status" value="1"/>
</dbReference>
<feature type="domain" description="FAD-binding" evidence="4">
    <location>
        <begin position="10"/>
        <end position="358"/>
    </location>
</feature>
<dbReference type="EMBL" id="CP144103">
    <property type="protein sequence ID" value="WWC90250.1"/>
    <property type="molecule type" value="Genomic_DNA"/>
</dbReference>
<evidence type="ECO:0000313" key="6">
    <source>
        <dbReference type="Proteomes" id="UP001355207"/>
    </source>
</evidence>
<dbReference type="InterPro" id="IPR051104">
    <property type="entry name" value="FAD_monoxygenase"/>
</dbReference>
<dbReference type="GO" id="GO:0044550">
    <property type="term" value="P:secondary metabolite biosynthetic process"/>
    <property type="evidence" value="ECO:0007669"/>
    <property type="project" value="TreeGrafter"/>
</dbReference>
<dbReference type="Gene3D" id="3.50.50.60">
    <property type="entry name" value="FAD/NAD(P)-binding domain"/>
    <property type="match status" value="1"/>
</dbReference>